<dbReference type="RefSeq" id="WP_061834133.1">
    <property type="nucleotide sequence ID" value="NZ_LUKE01000001.1"/>
</dbReference>
<feature type="domain" description="ABC transmembrane type-1" evidence="9">
    <location>
        <begin position="20"/>
        <end position="302"/>
    </location>
</feature>
<dbReference type="InterPro" id="IPR011527">
    <property type="entry name" value="ABC1_TM_dom"/>
</dbReference>
<dbReference type="InterPro" id="IPR003439">
    <property type="entry name" value="ABC_transporter-like_ATP-bd"/>
</dbReference>
<feature type="transmembrane region" description="Helical" evidence="7">
    <location>
        <begin position="159"/>
        <end position="177"/>
    </location>
</feature>
<dbReference type="GO" id="GO:0015421">
    <property type="term" value="F:ABC-type oligopeptide transporter activity"/>
    <property type="evidence" value="ECO:0007669"/>
    <property type="project" value="TreeGrafter"/>
</dbReference>
<evidence type="ECO:0000259" key="8">
    <source>
        <dbReference type="PROSITE" id="PS50893"/>
    </source>
</evidence>
<dbReference type="EMBL" id="LUKE01000001">
    <property type="protein sequence ID" value="KYG66569.1"/>
    <property type="molecule type" value="Genomic_DNA"/>
</dbReference>
<organism evidence="10 11">
    <name type="scientific">Bdellovibrio bacteriovorus</name>
    <dbReference type="NCBI Taxonomy" id="959"/>
    <lineage>
        <taxon>Bacteria</taxon>
        <taxon>Pseudomonadati</taxon>
        <taxon>Bdellovibrionota</taxon>
        <taxon>Bdellovibrionia</taxon>
        <taxon>Bdellovibrionales</taxon>
        <taxon>Pseudobdellovibrionaceae</taxon>
        <taxon>Bdellovibrio</taxon>
    </lineage>
</organism>
<dbReference type="GO" id="GO:0005524">
    <property type="term" value="F:ATP binding"/>
    <property type="evidence" value="ECO:0007669"/>
    <property type="project" value="UniProtKB-KW"/>
</dbReference>
<dbReference type="Gene3D" id="3.40.50.300">
    <property type="entry name" value="P-loop containing nucleotide triphosphate hydrolases"/>
    <property type="match status" value="1"/>
</dbReference>
<dbReference type="Proteomes" id="UP000075320">
    <property type="component" value="Unassembled WGS sequence"/>
</dbReference>
<evidence type="ECO:0000313" key="11">
    <source>
        <dbReference type="Proteomes" id="UP000075320"/>
    </source>
</evidence>
<dbReference type="PROSITE" id="PS00211">
    <property type="entry name" value="ABC_TRANSPORTER_1"/>
    <property type="match status" value="1"/>
</dbReference>
<reference evidence="10 11" key="1">
    <citation type="submission" date="2016-03" db="EMBL/GenBank/DDBJ databases">
        <authorList>
            <person name="Ploux O."/>
        </authorList>
    </citation>
    <scope>NUCLEOTIDE SEQUENCE [LARGE SCALE GENOMIC DNA]</scope>
    <source>
        <strain evidence="10 11">R0</strain>
    </source>
</reference>
<dbReference type="FunFam" id="3.40.50.300:FF:000218">
    <property type="entry name" value="Multidrug ABC transporter ATP-binding protein"/>
    <property type="match status" value="1"/>
</dbReference>
<dbReference type="InterPro" id="IPR036640">
    <property type="entry name" value="ABC1_TM_sf"/>
</dbReference>
<dbReference type="PANTHER" id="PTHR43394">
    <property type="entry name" value="ATP-DEPENDENT PERMEASE MDL1, MITOCHONDRIAL"/>
    <property type="match status" value="1"/>
</dbReference>
<evidence type="ECO:0000256" key="1">
    <source>
        <dbReference type="ARBA" id="ARBA00004651"/>
    </source>
</evidence>
<feature type="domain" description="ABC transporter" evidence="8">
    <location>
        <begin position="336"/>
        <end position="569"/>
    </location>
</feature>
<dbReference type="PROSITE" id="PS50929">
    <property type="entry name" value="ABC_TM1F"/>
    <property type="match status" value="1"/>
</dbReference>
<feature type="transmembrane region" description="Helical" evidence="7">
    <location>
        <begin position="134"/>
        <end position="153"/>
    </location>
</feature>
<proteinExistence type="predicted"/>
<keyword evidence="6 7" id="KW-0472">Membrane</keyword>
<evidence type="ECO:0000313" key="10">
    <source>
        <dbReference type="EMBL" id="KYG66569.1"/>
    </source>
</evidence>
<evidence type="ECO:0000256" key="3">
    <source>
        <dbReference type="ARBA" id="ARBA00022741"/>
    </source>
</evidence>
<dbReference type="Gene3D" id="1.20.1560.10">
    <property type="entry name" value="ABC transporter type 1, transmembrane domain"/>
    <property type="match status" value="1"/>
</dbReference>
<dbReference type="InterPro" id="IPR039421">
    <property type="entry name" value="Type_1_exporter"/>
</dbReference>
<evidence type="ECO:0000256" key="4">
    <source>
        <dbReference type="ARBA" id="ARBA00022840"/>
    </source>
</evidence>
<feature type="transmembrane region" description="Helical" evidence="7">
    <location>
        <begin position="242"/>
        <end position="261"/>
    </location>
</feature>
<protein>
    <submittedName>
        <fullName evidence="10">ABC transporter</fullName>
    </submittedName>
</protein>
<keyword evidence="2 7" id="KW-0812">Transmembrane</keyword>
<comment type="subcellular location">
    <subcellularLocation>
        <location evidence="1">Cell membrane</location>
        <topology evidence="1">Multi-pass membrane protein</topology>
    </subcellularLocation>
</comment>
<keyword evidence="3" id="KW-0547">Nucleotide-binding</keyword>
<dbReference type="SUPFAM" id="SSF52540">
    <property type="entry name" value="P-loop containing nucleoside triphosphate hydrolases"/>
    <property type="match status" value="1"/>
</dbReference>
<evidence type="ECO:0000256" key="5">
    <source>
        <dbReference type="ARBA" id="ARBA00022989"/>
    </source>
</evidence>
<dbReference type="InterPro" id="IPR027417">
    <property type="entry name" value="P-loop_NTPase"/>
</dbReference>
<dbReference type="SUPFAM" id="SSF90123">
    <property type="entry name" value="ABC transporter transmembrane region"/>
    <property type="match status" value="1"/>
</dbReference>
<comment type="caution">
    <text evidence="10">The sequence shown here is derived from an EMBL/GenBank/DDBJ whole genome shotgun (WGS) entry which is preliminary data.</text>
</comment>
<dbReference type="AlphaFoldDB" id="A0A150WQJ4"/>
<evidence type="ECO:0000256" key="6">
    <source>
        <dbReference type="ARBA" id="ARBA00023136"/>
    </source>
</evidence>
<dbReference type="SMART" id="SM00382">
    <property type="entry name" value="AAA"/>
    <property type="match status" value="1"/>
</dbReference>
<dbReference type="InterPro" id="IPR017871">
    <property type="entry name" value="ABC_transporter-like_CS"/>
</dbReference>
<dbReference type="InterPro" id="IPR003593">
    <property type="entry name" value="AAA+_ATPase"/>
</dbReference>
<keyword evidence="5 7" id="KW-1133">Transmembrane helix</keyword>
<evidence type="ECO:0000256" key="2">
    <source>
        <dbReference type="ARBA" id="ARBA00022692"/>
    </source>
</evidence>
<sequence length="572" mass="64430">MLVEIKKLTAELKPYKKSIIIIAITGVIYAVASARIALMTKSLFDSLSANKHDEIIRLVPIALGLAFLTGISRYFHIYLMNYIAECVVQSIRQKLQQKFMRLNLSFHNTYAAGSGGLISRILNDMRVIQDGLRVVADVFLHPLLFVFLLGNLFYIDWKLTLATFVMIPVIGGILKSVSRSMRKYIPQERDAMEYMTSTIKESLDGVRIIQSFNLEKDMADRLIKDSDKYLSIRKTVYKRQEAAGPATEFIATAIVLCVLLYTSYEVAAGRATPGTFIGFITSLLMLNQPIKRFQEAYVRIQEVIISVQRIFSIIDDPSEVPEKPDNKPFPSDWKKIVYRNVSFTYGKEMILKNVNLEINRGEVVALVGASGSGKSTIVNLLERFFDATSGEILIDDINIQDLNLKDLRRNVALVTQDVFLFSDTIEKNIWAGDYSRDVKDVISMAKLANANDFIMKMPHGYQSRVGDRGNLLSGGEKQRISIARAMFKDAPLLILDEATSALDTASEIEVQKGLDHLMEGRTALVIAHRLSTIQKADKIVVLRQGEIVEVGSHQDLLANKNEYFRFHSLQHT</sequence>
<evidence type="ECO:0000259" key="9">
    <source>
        <dbReference type="PROSITE" id="PS50929"/>
    </source>
</evidence>
<dbReference type="PROSITE" id="PS50893">
    <property type="entry name" value="ABC_TRANSPORTER_2"/>
    <property type="match status" value="1"/>
</dbReference>
<dbReference type="PANTHER" id="PTHR43394:SF1">
    <property type="entry name" value="ATP-BINDING CASSETTE SUB-FAMILY B MEMBER 10, MITOCHONDRIAL"/>
    <property type="match status" value="1"/>
</dbReference>
<keyword evidence="4" id="KW-0067">ATP-binding</keyword>
<evidence type="ECO:0000256" key="7">
    <source>
        <dbReference type="SAM" id="Phobius"/>
    </source>
</evidence>
<dbReference type="GO" id="GO:0016887">
    <property type="term" value="F:ATP hydrolysis activity"/>
    <property type="evidence" value="ECO:0007669"/>
    <property type="project" value="InterPro"/>
</dbReference>
<dbReference type="CDD" id="cd18552">
    <property type="entry name" value="ABC_6TM_MsbA_like"/>
    <property type="match status" value="1"/>
</dbReference>
<dbReference type="OrthoDB" id="5578035at2"/>
<name>A0A150WQJ4_BDEBC</name>
<feature type="transmembrane region" description="Helical" evidence="7">
    <location>
        <begin position="20"/>
        <end position="38"/>
    </location>
</feature>
<accession>A0A150WQJ4</accession>
<gene>
    <name evidence="10" type="ORF">AZI86_05860</name>
</gene>
<dbReference type="Pfam" id="PF00664">
    <property type="entry name" value="ABC_membrane"/>
    <property type="match status" value="1"/>
</dbReference>
<dbReference type="GO" id="GO:0005886">
    <property type="term" value="C:plasma membrane"/>
    <property type="evidence" value="ECO:0007669"/>
    <property type="project" value="UniProtKB-SubCell"/>
</dbReference>
<dbReference type="Pfam" id="PF00005">
    <property type="entry name" value="ABC_tran"/>
    <property type="match status" value="1"/>
</dbReference>
<keyword evidence="11" id="KW-1185">Reference proteome</keyword>
<feature type="transmembrane region" description="Helical" evidence="7">
    <location>
        <begin position="58"/>
        <end position="84"/>
    </location>
</feature>